<dbReference type="InterPro" id="IPR012337">
    <property type="entry name" value="RNaseH-like_sf"/>
</dbReference>
<dbReference type="GO" id="GO:0003676">
    <property type="term" value="F:nucleic acid binding"/>
    <property type="evidence" value="ECO:0007669"/>
    <property type="project" value="InterPro"/>
</dbReference>
<dbReference type="Pfam" id="PF13936">
    <property type="entry name" value="HTH_38"/>
    <property type="match status" value="1"/>
</dbReference>
<evidence type="ECO:0000256" key="2">
    <source>
        <dbReference type="SAM" id="MobiDB-lite"/>
    </source>
</evidence>
<dbReference type="SUPFAM" id="SSF46689">
    <property type="entry name" value="Homeodomain-like"/>
    <property type="match status" value="1"/>
</dbReference>
<dbReference type="InterPro" id="IPR053392">
    <property type="entry name" value="Transposase_IS30-like"/>
</dbReference>
<dbReference type="InterPro" id="IPR036397">
    <property type="entry name" value="RNaseH_sf"/>
</dbReference>
<dbReference type="GO" id="GO:0004803">
    <property type="term" value="F:transposase activity"/>
    <property type="evidence" value="ECO:0007669"/>
    <property type="project" value="TreeGrafter"/>
</dbReference>
<dbReference type="PANTHER" id="PTHR10948:SF23">
    <property type="entry name" value="TRANSPOSASE INSI FOR INSERTION SEQUENCE ELEMENT IS30A-RELATED"/>
    <property type="match status" value="1"/>
</dbReference>
<evidence type="ECO:0000259" key="3">
    <source>
        <dbReference type="PROSITE" id="PS50994"/>
    </source>
</evidence>
<dbReference type="InterPro" id="IPR025246">
    <property type="entry name" value="IS30-like_HTH"/>
</dbReference>
<evidence type="ECO:0000256" key="1">
    <source>
        <dbReference type="ARBA" id="ARBA00023172"/>
    </source>
</evidence>
<protein>
    <submittedName>
        <fullName evidence="4">Transposase and inactivated derivatives, IS30 family</fullName>
    </submittedName>
</protein>
<dbReference type="GO" id="GO:0032196">
    <property type="term" value="P:transposition"/>
    <property type="evidence" value="ECO:0007669"/>
    <property type="project" value="TreeGrafter"/>
</dbReference>
<dbReference type="GO" id="GO:0005829">
    <property type="term" value="C:cytosol"/>
    <property type="evidence" value="ECO:0007669"/>
    <property type="project" value="TreeGrafter"/>
</dbReference>
<dbReference type="RefSeq" id="WP_074661666.1">
    <property type="nucleotide sequence ID" value="NZ_FOIO01000004.1"/>
</dbReference>
<feature type="region of interest" description="Disordered" evidence="2">
    <location>
        <begin position="1"/>
        <end position="21"/>
    </location>
</feature>
<sequence length="368" mass="41737">MDCQDYITGPAERKKGQHLQREERGAIQHLKCQGYTNRAIAREIGCSPSTVANELRRGTPPRKSNKGRKPGYSARHGEAVYKANRKHSRKHHRICRCAHFLRWVVKQFKEHKWSLDSCVGYARLHGLFPADEMVCTRTLYNEVWAGNLDLPVTELPEAMKRKQHKDSKPREHKKSFGTDISQRPEIAALRIEEGHWEGDTVVGKRAGKEAVVLSLLEKKTENYIAIQIPGKDADSVLNAMQSLREEFGDKFSQVFKTITVDNGSEFSTFSLVENWGSAVYFAHPYTSWERPQNERHNGLFRAFVPKGASIESFSPEYILSAADELNGRPRKKLGYRTPEELFDEFLDSVYAASGCGSIAQNGSQRLPS</sequence>
<dbReference type="NCBIfam" id="NF033563">
    <property type="entry name" value="transpos_IS30"/>
    <property type="match status" value="1"/>
</dbReference>
<feature type="compositionally biased region" description="Basic and acidic residues" evidence="2">
    <location>
        <begin position="11"/>
        <end position="21"/>
    </location>
</feature>
<evidence type="ECO:0000313" key="5">
    <source>
        <dbReference type="Proteomes" id="UP000182121"/>
    </source>
</evidence>
<dbReference type="Gene3D" id="3.30.420.10">
    <property type="entry name" value="Ribonuclease H-like superfamily/Ribonuclease H"/>
    <property type="match status" value="1"/>
</dbReference>
<dbReference type="PROSITE" id="PS50994">
    <property type="entry name" value="INTEGRASE"/>
    <property type="match status" value="1"/>
</dbReference>
<dbReference type="InterPro" id="IPR009057">
    <property type="entry name" value="Homeodomain-like_sf"/>
</dbReference>
<dbReference type="AlphaFoldDB" id="A0A1I0D5T0"/>
<dbReference type="Gene3D" id="1.10.10.60">
    <property type="entry name" value="Homeodomain-like"/>
    <property type="match status" value="1"/>
</dbReference>
<organism evidence="4 5">
    <name type="scientific">Enterocloster clostridioformis</name>
    <dbReference type="NCBI Taxonomy" id="1531"/>
    <lineage>
        <taxon>Bacteria</taxon>
        <taxon>Bacillati</taxon>
        <taxon>Bacillota</taxon>
        <taxon>Clostridia</taxon>
        <taxon>Lachnospirales</taxon>
        <taxon>Lachnospiraceae</taxon>
        <taxon>Enterocloster</taxon>
    </lineage>
</organism>
<evidence type="ECO:0000313" key="4">
    <source>
        <dbReference type="EMBL" id="SET27509.1"/>
    </source>
</evidence>
<dbReference type="GO" id="GO:0015074">
    <property type="term" value="P:DNA integration"/>
    <property type="evidence" value="ECO:0007669"/>
    <property type="project" value="InterPro"/>
</dbReference>
<dbReference type="Proteomes" id="UP000182121">
    <property type="component" value="Unassembled WGS sequence"/>
</dbReference>
<keyword evidence="1" id="KW-0233">DNA recombination</keyword>
<dbReference type="InterPro" id="IPR051917">
    <property type="entry name" value="Transposase-Integrase"/>
</dbReference>
<feature type="compositionally biased region" description="Basic residues" evidence="2">
    <location>
        <begin position="59"/>
        <end position="69"/>
    </location>
</feature>
<dbReference type="InterPro" id="IPR001584">
    <property type="entry name" value="Integrase_cat-core"/>
</dbReference>
<dbReference type="SUPFAM" id="SSF53098">
    <property type="entry name" value="Ribonuclease H-like"/>
    <property type="match status" value="1"/>
</dbReference>
<dbReference type="GO" id="GO:0006310">
    <property type="term" value="P:DNA recombination"/>
    <property type="evidence" value="ECO:0007669"/>
    <property type="project" value="UniProtKB-KW"/>
</dbReference>
<comment type="caution">
    <text evidence="4">The sequence shown here is derived from an EMBL/GenBank/DDBJ whole genome shotgun (WGS) entry which is preliminary data.</text>
</comment>
<proteinExistence type="predicted"/>
<accession>A0A1I0D5T0</accession>
<dbReference type="PANTHER" id="PTHR10948">
    <property type="entry name" value="TRANSPOSASE"/>
    <property type="match status" value="1"/>
</dbReference>
<feature type="domain" description="Integrase catalytic" evidence="3">
    <location>
        <begin position="180"/>
        <end position="346"/>
    </location>
</feature>
<dbReference type="EMBL" id="FOIO01000004">
    <property type="protein sequence ID" value="SET27509.1"/>
    <property type="molecule type" value="Genomic_DNA"/>
</dbReference>
<gene>
    <name evidence="4" type="ORF">SAMN05216521_100451</name>
</gene>
<feature type="region of interest" description="Disordered" evidence="2">
    <location>
        <begin position="51"/>
        <end position="77"/>
    </location>
</feature>
<reference evidence="4 5" key="1">
    <citation type="submission" date="2016-10" db="EMBL/GenBank/DDBJ databases">
        <authorList>
            <person name="Varghese N."/>
            <person name="Submissions S."/>
        </authorList>
    </citation>
    <scope>NUCLEOTIDE SEQUENCE [LARGE SCALE GENOMIC DNA]</scope>
    <source>
        <strain evidence="4 5">NLAE-zl-C196</strain>
    </source>
</reference>
<name>A0A1I0D5T0_9FIRM</name>